<dbReference type="EMBL" id="JAFLCK010000006">
    <property type="protein sequence ID" value="MBN8659888.1"/>
    <property type="molecule type" value="Genomic_DNA"/>
</dbReference>
<dbReference type="Gene3D" id="3.20.20.150">
    <property type="entry name" value="Divalent-metal-dependent TIM barrel enzymes"/>
    <property type="match status" value="1"/>
</dbReference>
<name>A0A8J7PDU6_9BACT</name>
<evidence type="ECO:0000313" key="2">
    <source>
        <dbReference type="Proteomes" id="UP000664277"/>
    </source>
</evidence>
<dbReference type="Proteomes" id="UP000664277">
    <property type="component" value="Unassembled WGS sequence"/>
</dbReference>
<comment type="caution">
    <text evidence="1">The sequence shown here is derived from an EMBL/GenBank/DDBJ whole genome shotgun (WGS) entry which is preliminary data.</text>
</comment>
<dbReference type="InterPro" id="IPR007801">
    <property type="entry name" value="MbnB/TglH/ChrH"/>
</dbReference>
<dbReference type="PANTHER" id="PTHR42194:SF1">
    <property type="entry name" value="UPF0276 PROTEIN HI_1600"/>
    <property type="match status" value="1"/>
</dbReference>
<reference evidence="1" key="1">
    <citation type="submission" date="2021-02" db="EMBL/GenBank/DDBJ databases">
        <title>Genome-Resolved Metagenomics of a Microbial Community Performing Photosynthetic Biological Nutrient Removal.</title>
        <authorList>
            <person name="Mcdaniel E.A."/>
        </authorList>
    </citation>
    <scope>NUCLEOTIDE SEQUENCE</scope>
    <source>
        <strain evidence="1">UWPOB_OBS1</strain>
    </source>
</reference>
<accession>A0A8J7PDU6</accession>
<gene>
    <name evidence="1" type="ORF">J0M35_05960</name>
</gene>
<organism evidence="1 2">
    <name type="scientific">Candidatus Obscuribacter phosphatis</name>
    <dbReference type="NCBI Taxonomy" id="1906157"/>
    <lineage>
        <taxon>Bacteria</taxon>
        <taxon>Bacillati</taxon>
        <taxon>Candidatus Melainabacteria</taxon>
        <taxon>Candidatus Obscuribacterales</taxon>
        <taxon>Candidatus Obscuribacteraceae</taxon>
        <taxon>Candidatus Obscuribacter</taxon>
    </lineage>
</organism>
<dbReference type="Pfam" id="PF05114">
    <property type="entry name" value="MbnB_TglH_ChrH"/>
    <property type="match status" value="1"/>
</dbReference>
<dbReference type="NCBIfam" id="NF003818">
    <property type="entry name" value="PRK05409.1"/>
    <property type="match status" value="1"/>
</dbReference>
<dbReference type="InterPro" id="IPR036237">
    <property type="entry name" value="Xyl_isomerase-like_sf"/>
</dbReference>
<evidence type="ECO:0000313" key="1">
    <source>
        <dbReference type="EMBL" id="MBN8659888.1"/>
    </source>
</evidence>
<proteinExistence type="predicted"/>
<dbReference type="PANTHER" id="PTHR42194">
    <property type="entry name" value="UPF0276 PROTEIN HI_1600"/>
    <property type="match status" value="1"/>
</dbReference>
<sequence>MTDFLTNKAKLPDLGIGLGLRRELAEETLASSAAIDWLELVPENYMAIGGRARARLDEAKAKFPLVTHGVNLSIGASDPLNRDYLKDLERLLSFIDAPWWSDHFCYTTAGGAYMHDLLPVPLNMEAAKNMAKRAKSAQSFIGRPMLLENISYYMTMPGSNMDEADFLAEVMERADIGLLLDVNNVYVNSINHNFDPYAYLDRLPLERVVQIHIAGHSRTDEMIIDTHGAAIIEPVFELLDYVLKRTEVKAILLERDQNYPEFSEILAELKQIRSIADKNRVLPSGNSKRVKSVSA</sequence>
<dbReference type="SUPFAM" id="SSF51658">
    <property type="entry name" value="Xylose isomerase-like"/>
    <property type="match status" value="1"/>
</dbReference>
<dbReference type="AlphaFoldDB" id="A0A8J7PDU6"/>
<protein>
    <submittedName>
        <fullName evidence="1">DUF692 domain-containing protein</fullName>
    </submittedName>
</protein>